<dbReference type="KEGG" id="chrm:FYK34_00070"/>
<dbReference type="KEGG" id="chrm:FYK34_20225"/>
<dbReference type="AlphaFoldDB" id="A0A5C1DBU3"/>
<protein>
    <submittedName>
        <fullName evidence="1">Transporter substrate-binding domain-containing protein</fullName>
    </submittedName>
</protein>
<name>A0A5C1DBU3_9NEIS</name>
<dbReference type="EMBL" id="CP043473">
    <property type="protein sequence ID" value="QEL57725.1"/>
    <property type="molecule type" value="Genomic_DNA"/>
</dbReference>
<accession>A0A5C1DBU3</accession>
<dbReference type="Proteomes" id="UP000322079">
    <property type="component" value="Chromosome"/>
</dbReference>
<dbReference type="Gene3D" id="3.40.190.10">
    <property type="entry name" value="Periplasmic binding protein-like II"/>
    <property type="match status" value="2"/>
</dbReference>
<dbReference type="PANTHER" id="PTHR35936:SF25">
    <property type="entry name" value="ABC TRANSPORTER SUBSTRATE-BINDING PROTEIN"/>
    <property type="match status" value="1"/>
</dbReference>
<sequence length="240" mass="26565">MMGFGRRSGEAILAMSLALLVAPSEAQVLRLLATEWPPYCGEALPGGGRLVRSVRTAFRQAGYQTEVRVMPWKRALASLASGEADGLIGAEQSSSTPAAMAVSVELMQDREYLFSRQTERAASAARLEVFRGKRVGVMRGSVVPELRAVGMLVEEANNDEANLRKLQLGRLDLMLANADEVEHLVANEPALAQRIQRLEPPIYRNPLYLLLSRRLSNWPKVMSDFNAAWERGEAMRTIEK</sequence>
<dbReference type="SUPFAM" id="SSF53850">
    <property type="entry name" value="Periplasmic binding protein-like II"/>
    <property type="match status" value="1"/>
</dbReference>
<dbReference type="EMBL" id="CP043473">
    <property type="protein sequence ID" value="QEL54092.1"/>
    <property type="molecule type" value="Genomic_DNA"/>
</dbReference>
<evidence type="ECO:0000313" key="3">
    <source>
        <dbReference type="Proteomes" id="UP000322079"/>
    </source>
</evidence>
<organism evidence="1 3">
    <name type="scientific">Chromobacterium paludis</name>
    <dbReference type="NCBI Taxonomy" id="2605945"/>
    <lineage>
        <taxon>Bacteria</taxon>
        <taxon>Pseudomonadati</taxon>
        <taxon>Pseudomonadota</taxon>
        <taxon>Betaproteobacteria</taxon>
        <taxon>Neisseriales</taxon>
        <taxon>Chromobacteriaceae</taxon>
        <taxon>Chromobacterium</taxon>
    </lineage>
</organism>
<keyword evidence="3" id="KW-1185">Reference proteome</keyword>
<proteinExistence type="predicted"/>
<gene>
    <name evidence="1" type="ORF">FYK34_00070</name>
    <name evidence="2" type="ORF">FYK34_20225</name>
</gene>
<reference evidence="1 3" key="1">
    <citation type="submission" date="2019-08" db="EMBL/GenBank/DDBJ databases">
        <title>Chromobacterium paludis, a novel bacterium isolated from a Maryland marsh pond.</title>
        <authorList>
            <person name="Blackburn M.B."/>
            <person name="Gundersen-Rindal D.E."/>
        </authorList>
    </citation>
    <scope>NUCLEOTIDE SEQUENCE [LARGE SCALE GENOMIC DNA]</scope>
    <source>
        <strain evidence="1">257-1</strain>
        <strain evidence="3">IIBBL 257-1</strain>
    </source>
</reference>
<dbReference type="PANTHER" id="PTHR35936">
    <property type="entry name" value="MEMBRANE-BOUND LYTIC MUREIN TRANSGLYCOSYLASE F"/>
    <property type="match status" value="1"/>
</dbReference>
<evidence type="ECO:0000313" key="2">
    <source>
        <dbReference type="EMBL" id="QEL57725.1"/>
    </source>
</evidence>
<evidence type="ECO:0000313" key="1">
    <source>
        <dbReference type="EMBL" id="QEL54092.1"/>
    </source>
</evidence>